<feature type="region of interest" description="Disordered" evidence="1">
    <location>
        <begin position="1"/>
        <end position="32"/>
    </location>
</feature>
<name>A0AAU9K080_9CILI</name>
<proteinExistence type="predicted"/>
<feature type="compositionally biased region" description="Basic and acidic residues" evidence="1">
    <location>
        <begin position="144"/>
        <end position="156"/>
    </location>
</feature>
<evidence type="ECO:0000256" key="1">
    <source>
        <dbReference type="SAM" id="MobiDB-lite"/>
    </source>
</evidence>
<dbReference type="AlphaFoldDB" id="A0AAU9K080"/>
<feature type="region of interest" description="Disordered" evidence="1">
    <location>
        <begin position="189"/>
        <end position="228"/>
    </location>
</feature>
<dbReference type="Pfam" id="PF07004">
    <property type="entry name" value="SHIPPO-rpt"/>
    <property type="match status" value="9"/>
</dbReference>
<comment type="caution">
    <text evidence="2">The sequence shown here is derived from an EMBL/GenBank/DDBJ whole genome shotgun (WGS) entry which is preliminary data.</text>
</comment>
<dbReference type="InterPro" id="IPR051291">
    <property type="entry name" value="CIMAP"/>
</dbReference>
<feature type="compositionally biased region" description="Polar residues" evidence="1">
    <location>
        <begin position="208"/>
        <end position="222"/>
    </location>
</feature>
<dbReference type="Proteomes" id="UP001162131">
    <property type="component" value="Unassembled WGS sequence"/>
</dbReference>
<dbReference type="PANTHER" id="PTHR21580">
    <property type="entry name" value="SHIPPO-1-RELATED"/>
    <property type="match status" value="1"/>
</dbReference>
<evidence type="ECO:0000313" key="2">
    <source>
        <dbReference type="EMBL" id="CAG9330278.1"/>
    </source>
</evidence>
<dbReference type="InterPro" id="IPR010736">
    <property type="entry name" value="SHIPPO-rpt"/>
</dbReference>
<accession>A0AAU9K080</accession>
<gene>
    <name evidence="2" type="ORF">BSTOLATCC_MIC50877</name>
</gene>
<feature type="region of interest" description="Disordered" evidence="1">
    <location>
        <begin position="86"/>
        <end position="166"/>
    </location>
</feature>
<organism evidence="2 3">
    <name type="scientific">Blepharisma stoltei</name>
    <dbReference type="NCBI Taxonomy" id="1481888"/>
    <lineage>
        <taxon>Eukaryota</taxon>
        <taxon>Sar</taxon>
        <taxon>Alveolata</taxon>
        <taxon>Ciliophora</taxon>
        <taxon>Postciliodesmatophora</taxon>
        <taxon>Heterotrichea</taxon>
        <taxon>Heterotrichida</taxon>
        <taxon>Blepharismidae</taxon>
        <taxon>Blepharisma</taxon>
    </lineage>
</organism>
<protein>
    <submittedName>
        <fullName evidence="2">Uncharacterized protein</fullName>
    </submittedName>
</protein>
<dbReference type="PANTHER" id="PTHR21580:SF28">
    <property type="entry name" value="BOREALIN N-TERMINAL DOMAIN-CONTAINING PROTEIN-RELATED"/>
    <property type="match status" value="1"/>
</dbReference>
<dbReference type="EMBL" id="CAJZBQ010000051">
    <property type="protein sequence ID" value="CAG9330278.1"/>
    <property type="molecule type" value="Genomic_DNA"/>
</dbReference>
<reference evidence="2" key="1">
    <citation type="submission" date="2021-09" db="EMBL/GenBank/DDBJ databases">
        <authorList>
            <consortium name="AG Swart"/>
            <person name="Singh M."/>
            <person name="Singh A."/>
            <person name="Seah K."/>
            <person name="Emmerich C."/>
        </authorList>
    </citation>
    <scope>NUCLEOTIDE SEQUENCE</scope>
    <source>
        <strain evidence="2">ATCC30299</strain>
    </source>
</reference>
<sequence>MTTAASPAWSLTGRPRTEKSAEIPGPGTYVSSAELKEKAPSYSISKAERISSGKTATIVGPGAYNIPSSPKGRKAVFGSARRITVEITNKNPGPGNYEQKSKIQEGPQYSISGRKVQETKESPGPGNYDAKDTVLEKSPSYKFGTDKRNVEFDKNKPSPGPGTYEFNPEFTKMGYKFGNAKRVVLSRENVPGPGAYELPSDRDRRAYSLTSRSEAKPKNNSPGPGAYESVSGFEKRCYTVSRAKRFMSMTQTELPGPGAYDAFLYKTYQYTPGTRTGNRPSIHPIIDTPAPWAYNANKQESGPAFSIKQKYKIKSEAYPGPGAYEAKNSHKSQNPIIGTTQRFMLSDEEKLRRSLPGPGIYNPATRSAESPRWGFGSSKRSTRKESNLPGPGHYDFKSFIDEGPLGALNRTQ</sequence>
<feature type="region of interest" description="Disordered" evidence="1">
    <location>
        <begin position="354"/>
        <end position="412"/>
    </location>
</feature>
<keyword evidence="3" id="KW-1185">Reference proteome</keyword>
<evidence type="ECO:0000313" key="3">
    <source>
        <dbReference type="Proteomes" id="UP001162131"/>
    </source>
</evidence>